<gene>
    <name evidence="1" type="ORF">G5C33_17980</name>
</gene>
<reference evidence="1 2" key="1">
    <citation type="submission" date="2020-02" db="EMBL/GenBank/DDBJ databases">
        <authorList>
            <person name="Zheng R.K."/>
            <person name="Sun C.M."/>
        </authorList>
    </citation>
    <scope>NUCLEOTIDE SEQUENCE [LARGE SCALE GENOMIC DNA]</scope>
    <source>
        <strain evidence="2">zrk23</strain>
    </source>
</reference>
<evidence type="ECO:0000313" key="1">
    <source>
        <dbReference type="EMBL" id="QIG81488.1"/>
    </source>
</evidence>
<dbReference type="Proteomes" id="UP000501568">
    <property type="component" value="Chromosome"/>
</dbReference>
<proteinExistence type="predicted"/>
<protein>
    <submittedName>
        <fullName evidence="1">Uncharacterized protein</fullName>
    </submittedName>
</protein>
<keyword evidence="2" id="KW-1185">Reference proteome</keyword>
<name>A0A6G6Y9V3_9SPHN</name>
<accession>A0A6G6Y9V3</accession>
<evidence type="ECO:0000313" key="2">
    <source>
        <dbReference type="Proteomes" id="UP000501568"/>
    </source>
</evidence>
<dbReference type="EMBL" id="CP049109">
    <property type="protein sequence ID" value="QIG81488.1"/>
    <property type="molecule type" value="Genomic_DNA"/>
</dbReference>
<organism evidence="1 2">
    <name type="scientific">Stakelama tenebrarum</name>
    <dbReference type="NCBI Taxonomy" id="2711215"/>
    <lineage>
        <taxon>Bacteria</taxon>
        <taxon>Pseudomonadati</taxon>
        <taxon>Pseudomonadota</taxon>
        <taxon>Alphaproteobacteria</taxon>
        <taxon>Sphingomonadales</taxon>
        <taxon>Sphingomonadaceae</taxon>
        <taxon>Stakelama</taxon>
    </lineage>
</organism>
<dbReference type="KEGG" id="spzr:G5C33_17980"/>
<dbReference type="AlphaFoldDB" id="A0A6G6Y9V3"/>
<sequence>MLNPIALALLPLFASVQTGSDVRLAQTLDAFDRQCATLDSIEGLDARATAAGWEAFTPEEDSAAGRLLGVTLGAAEDSGATLKTGTLRNADVEGRVLFLAQVVASNGAGSVECRLLDESTVQPPAAEPLIEWAGRAPRERTLPSGATSWFWSGGVHGEANFTVVLFVEPGTSAARAGTGLQVVAARMTNP</sequence>